<comment type="similarity">
    <text evidence="1">Belongs to the aldehyde dehydrogenase family.</text>
</comment>
<dbReference type="OrthoDB" id="2688156at2759"/>
<dbReference type="InterPro" id="IPR016161">
    <property type="entry name" value="Ald_DH/histidinol_DH"/>
</dbReference>
<evidence type="ECO:0000256" key="2">
    <source>
        <dbReference type="SAM" id="MobiDB-lite"/>
    </source>
</evidence>
<sequence length="681" mass="76901">MAKNAQSIMNYAQIPHIIDQWLRVETSCSSVRSRRPGHRMNILLPLLSIMAKLLGVALGFLSQPFTHLSQLLFLAGPVWVNNGQVITPELSNSIQETLDIWNITGLYGEPEFHSWGNMTEDGDETTEDVQTASYDYEHGRNVTPLPPTLSEFNWHTLPHRGELFADSHHRLEMLLLASALLAWRSSVGSGARGSAMTVIPFNQGSKQYVKALIDYIYATLGLNLDYILPSAAVLEDGREMDGLDETLKNKKTFLVTLSRDQRRSCWQRQSLFRIQDISGNLALELVCLAGALIRHIFFSPRALGSNFSVAILSLSILAFTLDLPISHYLEIPLDPISLTKLCPSLCARLASISPSILRMQYPTTSLVISRYSDPRTHSVFLQLEAPQYKLALARIDALLTEFNRLDDKMILTEVHLRLRERLGLVTSRWIRLNAIARPKAESLSATWKGTSATGGNTKNFTGGAFFDSKTSQWHDVLDPSTQTLLTRVSETTMEEFDQAVDAASQAFKLQYQIRQNADALAHSIVLMYYDPWRMSRPHLDPTMGTVLKSRSKWSPSLINLPIAIKRLLRHPRICVLAFRIKESHREIESFLALFGINDDRIVLLASMMVKWRDLRRRQDILFWELLEERVRLPILENKRHRCLSDTCSMGLVGDNQCEEGDLDSDPEADSDDDGESAISDL</sequence>
<reference evidence="4" key="1">
    <citation type="journal article" date="2020" name="New Phytol.">
        <title>Comparative genomics reveals dynamic genome evolution in host specialist ectomycorrhizal fungi.</title>
        <authorList>
            <person name="Lofgren L.A."/>
            <person name="Nguyen N.H."/>
            <person name="Vilgalys R."/>
            <person name="Ruytinx J."/>
            <person name="Liao H.L."/>
            <person name="Branco S."/>
            <person name="Kuo A."/>
            <person name="LaButti K."/>
            <person name="Lipzen A."/>
            <person name="Andreopoulos W."/>
            <person name="Pangilinan J."/>
            <person name="Riley R."/>
            <person name="Hundley H."/>
            <person name="Na H."/>
            <person name="Barry K."/>
            <person name="Grigoriev I.V."/>
            <person name="Stajich J.E."/>
            <person name="Kennedy P.G."/>
        </authorList>
    </citation>
    <scope>NUCLEOTIDE SEQUENCE</scope>
    <source>
        <strain evidence="4">S12</strain>
    </source>
</reference>
<name>A0A9P7AHN1_9AGAM</name>
<evidence type="ECO:0000313" key="5">
    <source>
        <dbReference type="Proteomes" id="UP000719766"/>
    </source>
</evidence>
<evidence type="ECO:0000256" key="1">
    <source>
        <dbReference type="ARBA" id="ARBA00009986"/>
    </source>
</evidence>
<gene>
    <name evidence="4" type="ORF">HD556DRAFT_1311087</name>
</gene>
<dbReference type="EMBL" id="JABBWE010000056">
    <property type="protein sequence ID" value="KAG1789685.1"/>
    <property type="molecule type" value="Genomic_DNA"/>
</dbReference>
<dbReference type="GO" id="GO:0005739">
    <property type="term" value="C:mitochondrion"/>
    <property type="evidence" value="ECO:0007669"/>
    <property type="project" value="TreeGrafter"/>
</dbReference>
<accession>A0A9P7AHN1</accession>
<keyword evidence="3" id="KW-1133">Transmembrane helix</keyword>
<protein>
    <submittedName>
        <fullName evidence="4">Uncharacterized protein</fullName>
    </submittedName>
</protein>
<dbReference type="Proteomes" id="UP000719766">
    <property type="component" value="Unassembled WGS sequence"/>
</dbReference>
<dbReference type="GO" id="GO:0004491">
    <property type="term" value="F:methylmalonate-semialdehyde dehydrogenase (acylating, NAD) activity"/>
    <property type="evidence" value="ECO:0007669"/>
    <property type="project" value="InterPro"/>
</dbReference>
<organism evidence="4 5">
    <name type="scientific">Suillus plorans</name>
    <dbReference type="NCBI Taxonomy" id="116603"/>
    <lineage>
        <taxon>Eukaryota</taxon>
        <taxon>Fungi</taxon>
        <taxon>Dikarya</taxon>
        <taxon>Basidiomycota</taxon>
        <taxon>Agaricomycotina</taxon>
        <taxon>Agaricomycetes</taxon>
        <taxon>Agaricomycetidae</taxon>
        <taxon>Boletales</taxon>
        <taxon>Suillineae</taxon>
        <taxon>Suillaceae</taxon>
        <taxon>Suillus</taxon>
    </lineage>
</organism>
<dbReference type="PANTHER" id="PTHR43866:SF3">
    <property type="entry name" value="METHYLMALONATE-SEMIALDEHYDE DEHYDROGENASE [ACYLATING], MITOCHONDRIAL"/>
    <property type="match status" value="1"/>
</dbReference>
<evidence type="ECO:0000256" key="3">
    <source>
        <dbReference type="SAM" id="Phobius"/>
    </source>
</evidence>
<feature type="region of interest" description="Disordered" evidence="2">
    <location>
        <begin position="658"/>
        <end position="681"/>
    </location>
</feature>
<dbReference type="RefSeq" id="XP_041156715.1">
    <property type="nucleotide sequence ID" value="XM_041300495.1"/>
</dbReference>
<dbReference type="GO" id="GO:0006210">
    <property type="term" value="P:thymine catabolic process"/>
    <property type="evidence" value="ECO:0007669"/>
    <property type="project" value="TreeGrafter"/>
</dbReference>
<feature type="compositionally biased region" description="Acidic residues" evidence="2">
    <location>
        <begin position="658"/>
        <end position="675"/>
    </location>
</feature>
<keyword evidence="3" id="KW-0472">Membrane</keyword>
<evidence type="ECO:0000313" key="4">
    <source>
        <dbReference type="EMBL" id="KAG1789685.1"/>
    </source>
</evidence>
<proteinExistence type="inferred from homology"/>
<dbReference type="InterPro" id="IPR010061">
    <property type="entry name" value="MeMal-semiAld_DH"/>
</dbReference>
<dbReference type="GeneID" id="64594259"/>
<keyword evidence="5" id="KW-1185">Reference proteome</keyword>
<dbReference type="Gene3D" id="1.25.40.570">
    <property type="match status" value="1"/>
</dbReference>
<dbReference type="InterPro" id="IPR016162">
    <property type="entry name" value="Ald_DH_N"/>
</dbReference>
<comment type="caution">
    <text evidence="4">The sequence shown here is derived from an EMBL/GenBank/DDBJ whole genome shotgun (WGS) entry which is preliminary data.</text>
</comment>
<dbReference type="AlphaFoldDB" id="A0A9P7AHN1"/>
<keyword evidence="3" id="KW-0812">Transmembrane</keyword>
<dbReference type="GO" id="GO:0006574">
    <property type="term" value="P:L-valine catabolic process"/>
    <property type="evidence" value="ECO:0007669"/>
    <property type="project" value="TreeGrafter"/>
</dbReference>
<feature type="transmembrane region" description="Helical" evidence="3">
    <location>
        <begin position="42"/>
        <end position="61"/>
    </location>
</feature>
<dbReference type="SUPFAM" id="SSF53720">
    <property type="entry name" value="ALDH-like"/>
    <property type="match status" value="1"/>
</dbReference>
<dbReference type="Gene3D" id="3.40.50.720">
    <property type="entry name" value="NAD(P)-binding Rossmann-like Domain"/>
    <property type="match status" value="1"/>
</dbReference>
<dbReference type="PANTHER" id="PTHR43866">
    <property type="entry name" value="MALONATE-SEMIALDEHYDE DEHYDROGENASE"/>
    <property type="match status" value="1"/>
</dbReference>
<dbReference type="Gene3D" id="3.40.605.10">
    <property type="entry name" value="Aldehyde Dehydrogenase, Chain A, domain 1"/>
    <property type="match status" value="1"/>
</dbReference>